<keyword evidence="2" id="KW-0732">Signal</keyword>
<organism evidence="3">
    <name type="scientific">Cladocopium goreaui</name>
    <dbReference type="NCBI Taxonomy" id="2562237"/>
    <lineage>
        <taxon>Eukaryota</taxon>
        <taxon>Sar</taxon>
        <taxon>Alveolata</taxon>
        <taxon>Dinophyceae</taxon>
        <taxon>Suessiales</taxon>
        <taxon>Symbiodiniaceae</taxon>
        <taxon>Cladocopium</taxon>
    </lineage>
</organism>
<feature type="compositionally biased region" description="Low complexity" evidence="1">
    <location>
        <begin position="381"/>
        <end position="394"/>
    </location>
</feature>
<feature type="region of interest" description="Disordered" evidence="1">
    <location>
        <begin position="825"/>
        <end position="879"/>
    </location>
</feature>
<sequence>MDSQKQTRLFGRLRHMGTPGVFILVLLLLQCQSNVKINEELDGAEFCCGKARLSRCLRFAGYRVAGLDILDWQGYSQERNIETNTNPLDMLSTSGFLLMIMTILNCKDHLVAHFGLTCGSWVVTSRGSTLRHFLAPMGSLTSASAQLANKMVSRFCLLALLIQAKFGTWTLEQPFTSIIFRHTRFQWLLRRLIVWKQAFWMMHYGSVTPKRSVLWSNSKKIIKFRTPRLRRKYKVKKALVKKYKNRRGENKFQGNDNMSKSGSYPLGFALRYITCWDDLKEIGPKGALRDSFEVTGSTSTPTAINADFINSLDWTDLWEDAGLADALKARRDALKAQVTARIIHAKISKTGQAGVAAAPPAHVEPMPVPATLAEPVAPSTVDDSAGDSAADSAGGVAGGSAGDHAPQEHAPQEGIAHPDSSHAGSHTNAALGGGAEGLADLAKGVGSNGVEKGFVDDSIDDDALSSYFTSLPPSVIGDATDGDDRMDEAPSFLKKKLDQVALKDLDPNRLAEQTIRRLCRKNPKTGKAKVSDEIAKQFFAGGSKRDDLIRMFYKAGGTRDRFVRQAELRITNSKRGLVKVNVGYHSAASMKDDLKWPEQKIKAAKKYCRLMHKKYPKAKWIRTDKYQPDLELFWVEKDIIGSVEKEVRRDQSRTLTMDMNDEGWDNNDEFGKIDGESHLASVSMNESEDDDDNQSNRSHSNTRGRKRKSEGHDDRRRRRGRSFSREDPLEEIENVEPMLENILKTCAQLTDLVPKLNKLDTTASKESAKSVEDRATSLMKLHDEIADLKATYDADKKLSQENTEKLKKIFRNVESECSKAVMEQNKLKKTILKPEKKSKPSKRRRDDDDASESEADPTPKPPKKAKSKAAPKPKKTGKK</sequence>
<evidence type="ECO:0000256" key="1">
    <source>
        <dbReference type="SAM" id="MobiDB-lite"/>
    </source>
</evidence>
<evidence type="ECO:0000313" key="5">
    <source>
        <dbReference type="Proteomes" id="UP001152797"/>
    </source>
</evidence>
<dbReference type="EMBL" id="CAMXCT010003967">
    <property type="protein sequence ID" value="CAI4007083.1"/>
    <property type="molecule type" value="Genomic_DNA"/>
</dbReference>
<dbReference type="EMBL" id="CAMXCT030003967">
    <property type="protein sequence ID" value="CAL4794395.1"/>
    <property type="molecule type" value="Genomic_DNA"/>
</dbReference>
<reference evidence="3" key="1">
    <citation type="submission" date="2022-10" db="EMBL/GenBank/DDBJ databases">
        <authorList>
            <person name="Chen Y."/>
            <person name="Dougan E. K."/>
            <person name="Chan C."/>
            <person name="Rhodes N."/>
            <person name="Thang M."/>
        </authorList>
    </citation>
    <scope>NUCLEOTIDE SEQUENCE</scope>
</reference>
<feature type="compositionally biased region" description="Basic residues" evidence="1">
    <location>
        <begin position="861"/>
        <end position="879"/>
    </location>
</feature>
<keyword evidence="5" id="KW-1185">Reference proteome</keyword>
<feature type="compositionally biased region" description="Basic residues" evidence="1">
    <location>
        <begin position="700"/>
        <end position="722"/>
    </location>
</feature>
<reference evidence="4 5" key="2">
    <citation type="submission" date="2024-05" db="EMBL/GenBank/DDBJ databases">
        <authorList>
            <person name="Chen Y."/>
            <person name="Shah S."/>
            <person name="Dougan E. K."/>
            <person name="Thang M."/>
            <person name="Chan C."/>
        </authorList>
    </citation>
    <scope>NUCLEOTIDE SEQUENCE [LARGE SCALE GENOMIC DNA]</scope>
</reference>
<gene>
    <name evidence="3" type="ORF">C1SCF055_LOCUS32663</name>
</gene>
<feature type="region of interest" description="Disordered" evidence="1">
    <location>
        <begin position="682"/>
        <end position="729"/>
    </location>
</feature>
<name>A0A9P1DEC5_9DINO</name>
<comment type="caution">
    <text evidence="3">The sequence shown here is derived from an EMBL/GenBank/DDBJ whole genome shotgun (WGS) entry which is preliminary data.</text>
</comment>
<evidence type="ECO:0000313" key="3">
    <source>
        <dbReference type="EMBL" id="CAI4007083.1"/>
    </source>
</evidence>
<protein>
    <submittedName>
        <fullName evidence="3">Uncharacterized protein</fullName>
    </submittedName>
</protein>
<feature type="chain" id="PRO_5043271346" evidence="2">
    <location>
        <begin position="34"/>
        <end position="879"/>
    </location>
</feature>
<accession>A0A9P1DEC5</accession>
<feature type="region of interest" description="Disordered" evidence="1">
    <location>
        <begin position="376"/>
        <end position="432"/>
    </location>
</feature>
<evidence type="ECO:0000256" key="2">
    <source>
        <dbReference type="SAM" id="SignalP"/>
    </source>
</evidence>
<dbReference type="AlphaFoldDB" id="A0A9P1DEC5"/>
<proteinExistence type="predicted"/>
<dbReference type="EMBL" id="CAMXCT020003967">
    <property type="protein sequence ID" value="CAL1160458.1"/>
    <property type="molecule type" value="Genomic_DNA"/>
</dbReference>
<evidence type="ECO:0000313" key="4">
    <source>
        <dbReference type="EMBL" id="CAL4794395.1"/>
    </source>
</evidence>
<feature type="signal peptide" evidence="2">
    <location>
        <begin position="1"/>
        <end position="33"/>
    </location>
</feature>
<dbReference type="Proteomes" id="UP001152797">
    <property type="component" value="Unassembled WGS sequence"/>
</dbReference>